<keyword evidence="1 3" id="KW-0808">Transferase</keyword>
<evidence type="ECO:0000259" key="2">
    <source>
        <dbReference type="Pfam" id="PF00155"/>
    </source>
</evidence>
<dbReference type="InterPro" id="IPR004839">
    <property type="entry name" value="Aminotransferase_I/II_large"/>
</dbReference>
<gene>
    <name evidence="3" type="ORF">UT19_C0022G0008</name>
</gene>
<dbReference type="GO" id="GO:0008483">
    <property type="term" value="F:transaminase activity"/>
    <property type="evidence" value="ECO:0007669"/>
    <property type="project" value="UniProtKB-KW"/>
</dbReference>
<dbReference type="InterPro" id="IPR015421">
    <property type="entry name" value="PyrdxlP-dep_Trfase_major"/>
</dbReference>
<evidence type="ECO:0000313" key="3">
    <source>
        <dbReference type="EMBL" id="KKQ92989.1"/>
    </source>
</evidence>
<comment type="similarity">
    <text evidence="1">Belongs to the class-I pyridoxal-phosphate-dependent aminotransferase family.</text>
</comment>
<keyword evidence="1 3" id="KW-0032">Aminotransferase</keyword>
<dbReference type="AlphaFoldDB" id="A0A0G0P4C2"/>
<dbReference type="PROSITE" id="PS00105">
    <property type="entry name" value="AA_TRANSFER_CLASS_1"/>
    <property type="match status" value="1"/>
</dbReference>
<dbReference type="SUPFAM" id="SSF53383">
    <property type="entry name" value="PLP-dependent transferases"/>
    <property type="match status" value="1"/>
</dbReference>
<dbReference type="PATRIC" id="fig|1618573.3.peg.988"/>
<dbReference type="PANTHER" id="PTHR43510">
    <property type="entry name" value="AMINOTRANSFERASE FUNCTION, HYPOTHETICAL (EUROFUNG)"/>
    <property type="match status" value="1"/>
</dbReference>
<feature type="domain" description="Aminotransferase class I/classII large" evidence="2">
    <location>
        <begin position="42"/>
        <end position="353"/>
    </location>
</feature>
<dbReference type="InterPro" id="IPR015422">
    <property type="entry name" value="PyrdxlP-dep_Trfase_small"/>
</dbReference>
<comment type="caution">
    <text evidence="3">The sequence shown here is derived from an EMBL/GenBank/DDBJ whole genome shotgun (WGS) entry which is preliminary data.</text>
</comment>
<evidence type="ECO:0000313" key="4">
    <source>
        <dbReference type="Proteomes" id="UP000034932"/>
    </source>
</evidence>
<comment type="cofactor">
    <cofactor evidence="1">
        <name>pyridoxal 5'-phosphate</name>
        <dbReference type="ChEBI" id="CHEBI:597326"/>
    </cofactor>
</comment>
<reference evidence="3 4" key="1">
    <citation type="journal article" date="2015" name="Nature">
        <title>rRNA introns, odd ribosomes, and small enigmatic genomes across a large radiation of phyla.</title>
        <authorList>
            <person name="Brown C.T."/>
            <person name="Hug L.A."/>
            <person name="Thomas B.C."/>
            <person name="Sharon I."/>
            <person name="Castelle C.J."/>
            <person name="Singh A."/>
            <person name="Wilkins M.J."/>
            <person name="Williams K.H."/>
            <person name="Banfield J.F."/>
        </authorList>
    </citation>
    <scope>NUCLEOTIDE SEQUENCE [LARGE SCALE GENOMIC DNA]</scope>
</reference>
<dbReference type="CDD" id="cd00609">
    <property type="entry name" value="AAT_like"/>
    <property type="match status" value="1"/>
</dbReference>
<dbReference type="EMBL" id="LBVW01000022">
    <property type="protein sequence ID" value="KKQ92989.1"/>
    <property type="molecule type" value="Genomic_DNA"/>
</dbReference>
<organism evidence="3 4">
    <name type="scientific">Candidatus Woesebacteria bacterium GW2011_GWB1_39_10b</name>
    <dbReference type="NCBI Taxonomy" id="1618573"/>
    <lineage>
        <taxon>Bacteria</taxon>
        <taxon>Candidatus Woeseibacteriota</taxon>
    </lineage>
</organism>
<protein>
    <recommendedName>
        <fullName evidence="1">Aminotransferase</fullName>
        <ecNumber evidence="1">2.6.1.-</ecNumber>
    </recommendedName>
</protein>
<proteinExistence type="inferred from homology"/>
<dbReference type="Proteomes" id="UP000034932">
    <property type="component" value="Unassembled WGS sequence"/>
</dbReference>
<dbReference type="InterPro" id="IPR004838">
    <property type="entry name" value="NHTrfase_class1_PyrdxlP-BS"/>
</dbReference>
<dbReference type="STRING" id="1618573.UT19_C0022G0008"/>
<accession>A0A0G0P4C2</accession>
<dbReference type="PANTHER" id="PTHR43510:SF1">
    <property type="entry name" value="AMINOTRANSFERASE FUNCTION, HYPOTHETICAL (EUROFUNG)"/>
    <property type="match status" value="1"/>
</dbReference>
<dbReference type="Pfam" id="PF00155">
    <property type="entry name" value="Aminotran_1_2"/>
    <property type="match status" value="1"/>
</dbReference>
<evidence type="ECO:0000256" key="1">
    <source>
        <dbReference type="RuleBase" id="RU000481"/>
    </source>
</evidence>
<dbReference type="Gene3D" id="3.40.640.10">
    <property type="entry name" value="Type I PLP-dependent aspartate aminotransferase-like (Major domain)"/>
    <property type="match status" value="1"/>
</dbReference>
<name>A0A0G0P4C2_9BACT</name>
<dbReference type="Gene3D" id="3.90.1150.10">
    <property type="entry name" value="Aspartate Aminotransferase, domain 1"/>
    <property type="match status" value="1"/>
</dbReference>
<dbReference type="GO" id="GO:0030170">
    <property type="term" value="F:pyridoxal phosphate binding"/>
    <property type="evidence" value="ECO:0007669"/>
    <property type="project" value="InterPro"/>
</dbReference>
<dbReference type="EC" id="2.6.1.-" evidence="1"/>
<dbReference type="InterPro" id="IPR015424">
    <property type="entry name" value="PyrdxlP-dep_Trfase"/>
</dbReference>
<sequence>MKIKPFELERYFAKYEFSAPYMLSSSDCEPLTLKEVLALADKDSLKLWENLWLGYTESQGHPLLREEVAKLYENISPESVLEIVPEEGILIAMNVLLEKGDHVISTFPGYQTLYGIAESLGCSITKWLPEVRDNRWKFDIEFIRNSILKNTKLIVVNFPHNPTGALLSKEEFNEILDLAKKNNTFVFSDEMYRFLEYEESTRLPSACENYENAISLFGLSKTFGLAGLRLGWLIAKNKELLTQFQTFKDYTTICGSAPSEILGIIALRSKETIIRRNLEIIQSNVKLLDEFFGRYSNVFSWCKPDAGSIAFPELKIGKLKVYDFCQNLVKEKGVMLLPSKVYDYKGNNFRIGFGRGNMPKALSLLEGYVLENYK</sequence>